<dbReference type="GO" id="GO:0009432">
    <property type="term" value="P:SOS response"/>
    <property type="evidence" value="ECO:0007669"/>
    <property type="project" value="UniProtKB-UniRule"/>
</dbReference>
<keyword evidence="9" id="KW-0742">SOS response</keyword>
<evidence type="ECO:0000256" key="2">
    <source>
        <dbReference type="ARBA" id="ARBA00008016"/>
    </source>
</evidence>
<dbReference type="GO" id="GO:0006302">
    <property type="term" value="P:double-strand break repair"/>
    <property type="evidence" value="ECO:0007669"/>
    <property type="project" value="TreeGrafter"/>
</dbReference>
<evidence type="ECO:0000256" key="7">
    <source>
        <dbReference type="ARBA" id="ARBA00022840"/>
    </source>
</evidence>
<dbReference type="PATRIC" id="fig|229920.5.peg.35"/>
<sequence length="394" mass="44081">MHLNRLSLTNFRAFSRLEMDITGRILVLVGDNAQGKTSLLEAVYYLATFASFQAGADRQMINFEALNEPLAVARIVAEYDRGGHPHRMEVRIIQEPVMPAGTRTRKEILLDGVKKSAAETVGQFSAVIFLPQMTRIIEGSPDDRRKFLNMALCQAVPGYARNLSDYSRVITRRNALLKMLAEGHGSPDQLIYWNNQLVSIGSEMVLARALAVKQLEAHASRLHLRLTGSMERLSIRYQPAIDLDLAVSEELTEDVVKTAFVNSLKRVQGEEIARGVTVCGPHRDDLHFLCNDLDLGDFGSRGQVRTAMLSLKLAEVNWMKAQTGEWPVLLLDETLAELDLHRRADLQETLQECDQGLLTTTDLHQFSDEFMAASTIWRVSAGCVNVERQTTMDA</sequence>
<comment type="similarity">
    <text evidence="2 9">Belongs to the RecF family.</text>
</comment>
<keyword evidence="5 9" id="KW-0235">DNA replication</keyword>
<feature type="binding site" evidence="9">
    <location>
        <begin position="30"/>
        <end position="37"/>
    </location>
    <ligand>
        <name>ATP</name>
        <dbReference type="ChEBI" id="CHEBI:30616"/>
    </ligand>
</feature>
<evidence type="ECO:0000256" key="3">
    <source>
        <dbReference type="ARBA" id="ARBA00020170"/>
    </source>
</evidence>
<dbReference type="GO" id="GO:0006260">
    <property type="term" value="P:DNA replication"/>
    <property type="evidence" value="ECO:0007669"/>
    <property type="project" value="UniProtKB-UniRule"/>
</dbReference>
<dbReference type="PANTHER" id="PTHR32182">
    <property type="entry name" value="DNA REPLICATION AND REPAIR PROTEIN RECF"/>
    <property type="match status" value="1"/>
</dbReference>
<dbReference type="Proteomes" id="UP000050430">
    <property type="component" value="Unassembled WGS sequence"/>
</dbReference>
<feature type="domain" description="RecF/RecN/SMC N-terminal" evidence="10">
    <location>
        <begin position="3"/>
        <end position="362"/>
    </location>
</feature>
<dbReference type="HAMAP" id="MF_00365">
    <property type="entry name" value="RecF"/>
    <property type="match status" value="1"/>
</dbReference>
<protein>
    <recommendedName>
        <fullName evidence="3 9">DNA replication and repair protein RecF</fullName>
    </recommendedName>
</protein>
<keyword evidence="4 9" id="KW-0963">Cytoplasm</keyword>
<evidence type="ECO:0000256" key="9">
    <source>
        <dbReference type="HAMAP-Rule" id="MF_00365"/>
    </source>
</evidence>
<dbReference type="PANTHER" id="PTHR32182:SF0">
    <property type="entry name" value="DNA REPLICATION AND REPAIR PROTEIN RECF"/>
    <property type="match status" value="1"/>
</dbReference>
<dbReference type="Pfam" id="PF02463">
    <property type="entry name" value="SMC_N"/>
    <property type="match status" value="1"/>
</dbReference>
<dbReference type="GO" id="GO:0005737">
    <property type="term" value="C:cytoplasm"/>
    <property type="evidence" value="ECO:0007669"/>
    <property type="project" value="UniProtKB-SubCell"/>
</dbReference>
<accession>A0A0P6XGI5</accession>
<dbReference type="GO" id="GO:0005524">
    <property type="term" value="F:ATP binding"/>
    <property type="evidence" value="ECO:0007669"/>
    <property type="project" value="UniProtKB-UniRule"/>
</dbReference>
<evidence type="ECO:0000256" key="5">
    <source>
        <dbReference type="ARBA" id="ARBA00022705"/>
    </source>
</evidence>
<evidence type="ECO:0000313" key="11">
    <source>
        <dbReference type="EMBL" id="KPL70200.1"/>
    </source>
</evidence>
<evidence type="ECO:0000256" key="4">
    <source>
        <dbReference type="ARBA" id="ARBA00022490"/>
    </source>
</evidence>
<dbReference type="NCBIfam" id="TIGR00611">
    <property type="entry name" value="recf"/>
    <property type="match status" value="1"/>
</dbReference>
<keyword evidence="7 9" id="KW-0067">ATP-binding</keyword>
<dbReference type="InterPro" id="IPR001238">
    <property type="entry name" value="DNA-binding_RecF"/>
</dbReference>
<dbReference type="GO" id="GO:0000731">
    <property type="term" value="P:DNA synthesis involved in DNA repair"/>
    <property type="evidence" value="ECO:0007669"/>
    <property type="project" value="TreeGrafter"/>
</dbReference>
<dbReference type="Gene3D" id="3.40.50.300">
    <property type="entry name" value="P-loop containing nucleotide triphosphate hydrolases"/>
    <property type="match status" value="1"/>
</dbReference>
<dbReference type="OrthoDB" id="9803889at2"/>
<dbReference type="AlphaFoldDB" id="A0A0P6XGI5"/>
<dbReference type="InterPro" id="IPR003395">
    <property type="entry name" value="RecF/RecN/SMC_N"/>
</dbReference>
<evidence type="ECO:0000313" key="12">
    <source>
        <dbReference type="Proteomes" id="UP000050430"/>
    </source>
</evidence>
<comment type="function">
    <text evidence="9">The RecF protein is involved in DNA metabolism; it is required for DNA replication and normal SOS inducibility. RecF binds preferentially to single-stranded, linear DNA. It also seems to bind ATP.</text>
</comment>
<keyword evidence="9" id="KW-0227">DNA damage</keyword>
<keyword evidence="12" id="KW-1185">Reference proteome</keyword>
<dbReference type="InterPro" id="IPR042174">
    <property type="entry name" value="RecF_2"/>
</dbReference>
<dbReference type="STRING" id="229920.ADM99_13480"/>
<gene>
    <name evidence="9" type="primary">recF</name>
    <name evidence="11" type="ORF">ADM99_13480</name>
</gene>
<dbReference type="InterPro" id="IPR018078">
    <property type="entry name" value="DNA-binding_RecF_CS"/>
</dbReference>
<organism evidence="11 12">
    <name type="scientific">Leptolinea tardivitalis</name>
    <dbReference type="NCBI Taxonomy" id="229920"/>
    <lineage>
        <taxon>Bacteria</taxon>
        <taxon>Bacillati</taxon>
        <taxon>Chloroflexota</taxon>
        <taxon>Anaerolineae</taxon>
        <taxon>Anaerolineales</taxon>
        <taxon>Anaerolineaceae</taxon>
        <taxon>Leptolinea</taxon>
    </lineage>
</organism>
<comment type="subcellular location">
    <subcellularLocation>
        <location evidence="1 9">Cytoplasm</location>
    </subcellularLocation>
</comment>
<dbReference type="InterPro" id="IPR027417">
    <property type="entry name" value="P-loop_NTPase"/>
</dbReference>
<dbReference type="PROSITE" id="PS00617">
    <property type="entry name" value="RECF_1"/>
    <property type="match status" value="1"/>
</dbReference>
<proteinExistence type="inferred from homology"/>
<dbReference type="GO" id="GO:0003697">
    <property type="term" value="F:single-stranded DNA binding"/>
    <property type="evidence" value="ECO:0007669"/>
    <property type="project" value="UniProtKB-UniRule"/>
</dbReference>
<keyword evidence="9" id="KW-0234">DNA repair</keyword>
<keyword evidence="6 9" id="KW-0547">Nucleotide-binding</keyword>
<evidence type="ECO:0000256" key="1">
    <source>
        <dbReference type="ARBA" id="ARBA00004496"/>
    </source>
</evidence>
<dbReference type="EMBL" id="LGCK01000014">
    <property type="protein sequence ID" value="KPL70200.1"/>
    <property type="molecule type" value="Genomic_DNA"/>
</dbReference>
<dbReference type="RefSeq" id="WP_062422051.1">
    <property type="nucleotide sequence ID" value="NZ_BBYA01000010.1"/>
</dbReference>
<dbReference type="SUPFAM" id="SSF52540">
    <property type="entry name" value="P-loop containing nucleoside triphosphate hydrolases"/>
    <property type="match status" value="1"/>
</dbReference>
<reference evidence="11 12" key="1">
    <citation type="submission" date="2015-07" db="EMBL/GenBank/DDBJ databases">
        <title>Genome sequence of Leptolinea tardivitalis DSM 16556.</title>
        <authorList>
            <person name="Hemp J."/>
            <person name="Ward L.M."/>
            <person name="Pace L.A."/>
            <person name="Fischer W.W."/>
        </authorList>
    </citation>
    <scope>NUCLEOTIDE SEQUENCE [LARGE SCALE GENOMIC DNA]</scope>
    <source>
        <strain evidence="11 12">YMTK-2</strain>
    </source>
</reference>
<dbReference type="Gene3D" id="1.20.1050.90">
    <property type="entry name" value="RecF/RecN/SMC, N-terminal domain"/>
    <property type="match status" value="1"/>
</dbReference>
<comment type="caution">
    <text evidence="11">The sequence shown here is derived from an EMBL/GenBank/DDBJ whole genome shotgun (WGS) entry which is preliminary data.</text>
</comment>
<keyword evidence="8 9" id="KW-0238">DNA-binding</keyword>
<evidence type="ECO:0000256" key="6">
    <source>
        <dbReference type="ARBA" id="ARBA00022741"/>
    </source>
</evidence>
<evidence type="ECO:0000256" key="8">
    <source>
        <dbReference type="ARBA" id="ARBA00023125"/>
    </source>
</evidence>
<name>A0A0P6XGI5_9CHLR</name>
<evidence type="ECO:0000259" key="10">
    <source>
        <dbReference type="Pfam" id="PF02463"/>
    </source>
</evidence>